<evidence type="ECO:0000313" key="8">
    <source>
        <dbReference type="EMBL" id="CAF4330239.1"/>
    </source>
</evidence>
<evidence type="ECO:0000313" key="7">
    <source>
        <dbReference type="EMBL" id="CAF4259697.1"/>
    </source>
</evidence>
<keyword evidence="1" id="KW-0812">Transmembrane</keyword>
<dbReference type="EMBL" id="CAJOBP010001162">
    <property type="protein sequence ID" value="CAF4259697.1"/>
    <property type="molecule type" value="Genomic_DNA"/>
</dbReference>
<dbReference type="EMBL" id="CAJOBS010000804">
    <property type="protein sequence ID" value="CAF4644389.1"/>
    <property type="molecule type" value="Genomic_DNA"/>
</dbReference>
<evidence type="ECO:0000313" key="2">
    <source>
        <dbReference type="EMBL" id="CAF3338914.1"/>
    </source>
</evidence>
<dbReference type="EMBL" id="CAJNYT010001064">
    <property type="protein sequence ID" value="CAF3392736.1"/>
    <property type="molecule type" value="Genomic_DNA"/>
</dbReference>
<evidence type="ECO:0000313" key="12">
    <source>
        <dbReference type="Proteomes" id="UP000663862"/>
    </source>
</evidence>
<dbReference type="EMBL" id="CAJOBQ010001135">
    <property type="protein sequence ID" value="CAF4459206.1"/>
    <property type="molecule type" value="Genomic_DNA"/>
</dbReference>
<evidence type="ECO:0000313" key="9">
    <source>
        <dbReference type="EMBL" id="CAF4459206.1"/>
    </source>
</evidence>
<gene>
    <name evidence="6" type="ORF">FME351_LOCUS28011</name>
    <name evidence="5" type="ORF">GRG538_LOCUS9270</name>
    <name evidence="8" type="ORF">HFQ381_LOCUS15406</name>
    <name evidence="4" type="ORF">KIK155_LOCUS5578</name>
    <name evidence="2" type="ORF">LUA448_LOCUS11960</name>
    <name evidence="10" type="ORF">QYT958_LOCUS6927</name>
    <name evidence="3" type="ORF">TIS948_LOCUS22245</name>
    <name evidence="11" type="ORF">TOA249_LOCUS13518</name>
    <name evidence="9" type="ORF">TSG867_LOCUS17667</name>
    <name evidence="7" type="ORF">UJA718_LOCUS10081</name>
</gene>
<dbReference type="Proteomes" id="UP000663848">
    <property type="component" value="Unassembled WGS sequence"/>
</dbReference>
<dbReference type="EMBL" id="CAJNXB010003816">
    <property type="protein sequence ID" value="CAF3339702.1"/>
    <property type="molecule type" value="Genomic_DNA"/>
</dbReference>
<dbReference type="AlphaFoldDB" id="A0A820SZV5"/>
<evidence type="ECO:0000313" key="4">
    <source>
        <dbReference type="EMBL" id="CAF3372979.1"/>
    </source>
</evidence>
<evidence type="ECO:0000313" key="5">
    <source>
        <dbReference type="EMBL" id="CAF3392736.1"/>
    </source>
</evidence>
<dbReference type="EMBL" id="CAJOBR010000639">
    <property type="protein sequence ID" value="CAF4531632.1"/>
    <property type="molecule type" value="Genomic_DNA"/>
</dbReference>
<evidence type="ECO:0000256" key="1">
    <source>
        <dbReference type="SAM" id="Phobius"/>
    </source>
</evidence>
<sequence>MPQPFAKEYAELTLCIGFLILIASFIFGSIAFTYSEYHKSQYDGKTFTLETICHIDGIVSRPQEENSSSLIIINSTFLVSYEINENGNTTKHLFEEWSIPVSLQPNVVNSTYSCYLDPSNPRRRPLKLMPDIDAASRKFIWYELIPMIVLLLLSMLTGAILIYKCYIFILQIRPQCIFGVLTHPTNIT</sequence>
<reference evidence="9" key="1">
    <citation type="submission" date="2021-02" db="EMBL/GenBank/DDBJ databases">
        <authorList>
            <person name="Nowell W R."/>
        </authorList>
    </citation>
    <scope>NUCLEOTIDE SEQUENCE</scope>
</reference>
<dbReference type="EMBL" id="CAJOBO010001045">
    <property type="protein sequence ID" value="CAF4330239.1"/>
    <property type="molecule type" value="Genomic_DNA"/>
</dbReference>
<accession>A0A820SZV5</accession>
<keyword evidence="1" id="KW-1133">Transmembrane helix</keyword>
<dbReference type="EMBL" id="CAJNYU010003838">
    <property type="protein sequence ID" value="CAF3705287.1"/>
    <property type="molecule type" value="Genomic_DNA"/>
</dbReference>
<dbReference type="Proteomes" id="UP000663838">
    <property type="component" value="Unassembled WGS sequence"/>
</dbReference>
<keyword evidence="13" id="KW-1185">Reference proteome</keyword>
<dbReference type="Proteomes" id="UP000663869">
    <property type="component" value="Unassembled WGS sequence"/>
</dbReference>
<dbReference type="Proteomes" id="UP000663825">
    <property type="component" value="Unassembled WGS sequence"/>
</dbReference>
<proteinExistence type="predicted"/>
<name>A0A820SZV5_9BILA</name>
<dbReference type="Proteomes" id="UP000663833">
    <property type="component" value="Unassembled WGS sequence"/>
</dbReference>
<feature type="transmembrane region" description="Helical" evidence="1">
    <location>
        <begin position="139"/>
        <end position="163"/>
    </location>
</feature>
<organism evidence="9 12">
    <name type="scientific">Rotaria socialis</name>
    <dbReference type="NCBI Taxonomy" id="392032"/>
    <lineage>
        <taxon>Eukaryota</taxon>
        <taxon>Metazoa</taxon>
        <taxon>Spiralia</taxon>
        <taxon>Gnathifera</taxon>
        <taxon>Rotifera</taxon>
        <taxon>Eurotatoria</taxon>
        <taxon>Bdelloidea</taxon>
        <taxon>Philodinida</taxon>
        <taxon>Philodinidae</taxon>
        <taxon>Rotaria</taxon>
    </lineage>
</organism>
<dbReference type="EMBL" id="CAJNYD010001464">
    <property type="protein sequence ID" value="CAF3338914.1"/>
    <property type="molecule type" value="Genomic_DNA"/>
</dbReference>
<feature type="transmembrane region" description="Helical" evidence="1">
    <location>
        <begin position="12"/>
        <end position="34"/>
    </location>
</feature>
<dbReference type="OrthoDB" id="10065018at2759"/>
<evidence type="ECO:0000313" key="3">
    <source>
        <dbReference type="EMBL" id="CAF3339702.1"/>
    </source>
</evidence>
<evidence type="ECO:0000313" key="13">
    <source>
        <dbReference type="Proteomes" id="UP000663873"/>
    </source>
</evidence>
<dbReference type="Proteomes" id="UP000663851">
    <property type="component" value="Unassembled WGS sequence"/>
</dbReference>
<comment type="caution">
    <text evidence="9">The sequence shown here is derived from an EMBL/GenBank/DDBJ whole genome shotgun (WGS) entry which is preliminary data.</text>
</comment>
<dbReference type="Proteomes" id="UP000663862">
    <property type="component" value="Unassembled WGS sequence"/>
</dbReference>
<dbReference type="Proteomes" id="UP000663872">
    <property type="component" value="Unassembled WGS sequence"/>
</dbReference>
<keyword evidence="1" id="KW-0472">Membrane</keyword>
<dbReference type="Proteomes" id="UP000663865">
    <property type="component" value="Unassembled WGS sequence"/>
</dbReference>
<evidence type="ECO:0000313" key="10">
    <source>
        <dbReference type="EMBL" id="CAF4531632.1"/>
    </source>
</evidence>
<dbReference type="EMBL" id="CAJNYV010000645">
    <property type="protein sequence ID" value="CAF3372979.1"/>
    <property type="molecule type" value="Genomic_DNA"/>
</dbReference>
<evidence type="ECO:0000313" key="6">
    <source>
        <dbReference type="EMBL" id="CAF3705287.1"/>
    </source>
</evidence>
<protein>
    <submittedName>
        <fullName evidence="9">Uncharacterized protein</fullName>
    </submittedName>
</protein>
<dbReference type="Proteomes" id="UP000663873">
    <property type="component" value="Unassembled WGS sequence"/>
</dbReference>
<evidence type="ECO:0000313" key="11">
    <source>
        <dbReference type="EMBL" id="CAF4644389.1"/>
    </source>
</evidence>